<feature type="compositionally biased region" description="Low complexity" evidence="8">
    <location>
        <begin position="312"/>
        <end position="326"/>
    </location>
</feature>
<comment type="caution">
    <text evidence="11">The sequence shown here is derived from an EMBL/GenBank/DDBJ whole genome shotgun (WGS) entry which is preliminary data.</text>
</comment>
<dbReference type="CDD" id="cd07185">
    <property type="entry name" value="OmpA_C-like"/>
    <property type="match status" value="1"/>
</dbReference>
<dbReference type="Gene3D" id="3.30.1330.60">
    <property type="entry name" value="OmpA-like domain"/>
    <property type="match status" value="1"/>
</dbReference>
<keyword evidence="12" id="KW-1185">Reference proteome</keyword>
<dbReference type="InterPro" id="IPR025713">
    <property type="entry name" value="MotB-like_N_dom"/>
</dbReference>
<feature type="transmembrane region" description="Helical" evidence="9">
    <location>
        <begin position="16"/>
        <end position="36"/>
    </location>
</feature>
<evidence type="ECO:0000256" key="6">
    <source>
        <dbReference type="ARBA" id="ARBA00023136"/>
    </source>
</evidence>
<evidence type="ECO:0000313" key="11">
    <source>
        <dbReference type="EMBL" id="TDQ48570.1"/>
    </source>
</evidence>
<evidence type="ECO:0000259" key="10">
    <source>
        <dbReference type="PROSITE" id="PS51123"/>
    </source>
</evidence>
<protein>
    <submittedName>
        <fullName evidence="11">Chemotaxis protein MotB</fullName>
    </submittedName>
</protein>
<evidence type="ECO:0000256" key="3">
    <source>
        <dbReference type="ARBA" id="ARBA00022475"/>
    </source>
</evidence>
<accession>A0A4R6UN71</accession>
<keyword evidence="3" id="KW-1003">Cell membrane</keyword>
<dbReference type="RefSeq" id="WP_133589651.1">
    <property type="nucleotide sequence ID" value="NZ_CP037953.1"/>
</dbReference>
<evidence type="ECO:0000256" key="7">
    <source>
        <dbReference type="PROSITE-ProRule" id="PRU00473"/>
    </source>
</evidence>
<reference evidence="11 12" key="1">
    <citation type="submission" date="2019-03" db="EMBL/GenBank/DDBJ databases">
        <title>Genomic Encyclopedia of Type Strains, Phase IV (KMG-IV): sequencing the most valuable type-strain genomes for metagenomic binning, comparative biology and taxonomic classification.</title>
        <authorList>
            <person name="Goeker M."/>
        </authorList>
    </citation>
    <scope>NUCLEOTIDE SEQUENCE [LARGE SCALE GENOMIC DNA]</scope>
    <source>
        <strain evidence="11 12">DSM 103792</strain>
    </source>
</reference>
<evidence type="ECO:0000256" key="8">
    <source>
        <dbReference type="SAM" id="MobiDB-lite"/>
    </source>
</evidence>
<dbReference type="PANTHER" id="PTHR30329:SF20">
    <property type="entry name" value="EXPORTED PROTEIN"/>
    <property type="match status" value="1"/>
</dbReference>
<comment type="similarity">
    <text evidence="2">Belongs to the MotB family.</text>
</comment>
<name>A0A4R6UN71_9GAMM</name>
<keyword evidence="4 9" id="KW-0812">Transmembrane</keyword>
<evidence type="ECO:0000256" key="1">
    <source>
        <dbReference type="ARBA" id="ARBA00004162"/>
    </source>
</evidence>
<dbReference type="Proteomes" id="UP000295375">
    <property type="component" value="Unassembled WGS sequence"/>
</dbReference>
<dbReference type="InterPro" id="IPR036737">
    <property type="entry name" value="OmpA-like_sf"/>
</dbReference>
<dbReference type="SUPFAM" id="SSF103088">
    <property type="entry name" value="OmpA-like"/>
    <property type="match status" value="1"/>
</dbReference>
<dbReference type="OrthoDB" id="9815217at2"/>
<dbReference type="InterPro" id="IPR006665">
    <property type="entry name" value="OmpA-like"/>
</dbReference>
<evidence type="ECO:0000256" key="5">
    <source>
        <dbReference type="ARBA" id="ARBA00022989"/>
    </source>
</evidence>
<gene>
    <name evidence="11" type="ORF">EV696_10610</name>
</gene>
<dbReference type="Pfam" id="PF13677">
    <property type="entry name" value="MotB_plug"/>
    <property type="match status" value="1"/>
</dbReference>
<dbReference type="PROSITE" id="PS51123">
    <property type="entry name" value="OMPA_2"/>
    <property type="match status" value="1"/>
</dbReference>
<keyword evidence="6 7" id="KW-0472">Membrane</keyword>
<evidence type="ECO:0000256" key="2">
    <source>
        <dbReference type="ARBA" id="ARBA00008914"/>
    </source>
</evidence>
<evidence type="ECO:0000256" key="9">
    <source>
        <dbReference type="SAM" id="Phobius"/>
    </source>
</evidence>
<organism evidence="11 12">
    <name type="scientific">Permianibacter aggregans</name>
    <dbReference type="NCBI Taxonomy" id="1510150"/>
    <lineage>
        <taxon>Bacteria</taxon>
        <taxon>Pseudomonadati</taxon>
        <taxon>Pseudomonadota</taxon>
        <taxon>Gammaproteobacteria</taxon>
        <taxon>Pseudomonadales</taxon>
        <taxon>Pseudomonadaceae</taxon>
        <taxon>Permianibacter</taxon>
    </lineage>
</organism>
<keyword evidence="5 9" id="KW-1133">Transmembrane helix</keyword>
<feature type="domain" description="OmpA-like" evidence="10">
    <location>
        <begin position="140"/>
        <end position="260"/>
    </location>
</feature>
<dbReference type="AlphaFoldDB" id="A0A4R6UN71"/>
<sequence length="326" mass="36521">MRQREPEDTEHTQRWLVSYADFITLLFAFFVVMYSISQVNESKYKVLSDSMMKAFERNPELMEQDSMAAATDSPGLVAGPVDKGEGVIENAGASQEAISLPKADAPTEREKREFAQLFQRLDSVLKPLQEQRLVEIRANQDWIEIDVRSGLLFESGSDVLGKAADPLLQEIASQLSQSDNLMRIRGYTDNLAINTERFPSNWELSSARAVAVVRKLQGFGIDPERMAVEGFGEFNPIASNETAEGRARNRRVVLAISRFHSLTEQQPDTLHQAPATTQPAERRSEETESAVEVVRLPTGGLLIRGKDESNKQQNNDPQQNDDSQRP</sequence>
<evidence type="ECO:0000313" key="12">
    <source>
        <dbReference type="Proteomes" id="UP000295375"/>
    </source>
</evidence>
<comment type="subcellular location">
    <subcellularLocation>
        <location evidence="1">Cell membrane</location>
        <topology evidence="1">Single-pass membrane protein</topology>
    </subcellularLocation>
</comment>
<dbReference type="InterPro" id="IPR050330">
    <property type="entry name" value="Bact_OuterMem_StrucFunc"/>
</dbReference>
<dbReference type="Pfam" id="PF00691">
    <property type="entry name" value="OmpA"/>
    <property type="match status" value="1"/>
</dbReference>
<dbReference type="EMBL" id="SNYM01000006">
    <property type="protein sequence ID" value="TDQ48570.1"/>
    <property type="molecule type" value="Genomic_DNA"/>
</dbReference>
<dbReference type="GO" id="GO:0005886">
    <property type="term" value="C:plasma membrane"/>
    <property type="evidence" value="ECO:0007669"/>
    <property type="project" value="UniProtKB-SubCell"/>
</dbReference>
<feature type="compositionally biased region" description="Polar residues" evidence="8">
    <location>
        <begin position="263"/>
        <end position="279"/>
    </location>
</feature>
<dbReference type="PANTHER" id="PTHR30329">
    <property type="entry name" value="STATOR ELEMENT OF FLAGELLAR MOTOR COMPLEX"/>
    <property type="match status" value="1"/>
</dbReference>
<feature type="region of interest" description="Disordered" evidence="8">
    <location>
        <begin position="263"/>
        <end position="326"/>
    </location>
</feature>
<evidence type="ECO:0000256" key="4">
    <source>
        <dbReference type="ARBA" id="ARBA00022692"/>
    </source>
</evidence>
<proteinExistence type="inferred from homology"/>